<name>A0A285D8K5_9BACI</name>
<evidence type="ECO:0000313" key="1">
    <source>
        <dbReference type="EMBL" id="SNX75945.1"/>
    </source>
</evidence>
<dbReference type="EMBL" id="OAOP01000023">
    <property type="protein sequence ID" value="SNX75945.1"/>
    <property type="molecule type" value="Genomic_DNA"/>
</dbReference>
<proteinExistence type="predicted"/>
<keyword evidence="2" id="KW-1185">Reference proteome</keyword>
<gene>
    <name evidence="1" type="ORF">SAMN05877753_1233</name>
</gene>
<protein>
    <submittedName>
        <fullName evidence="1">Uncharacterized protein</fullName>
    </submittedName>
</protein>
<dbReference type="RefSeq" id="WP_097160852.1">
    <property type="nucleotide sequence ID" value="NZ_JBEPMQ010000027.1"/>
</dbReference>
<dbReference type="OrthoDB" id="552713at2"/>
<organism evidence="1 2">
    <name type="scientific">Bacillus oleivorans</name>
    <dbReference type="NCBI Taxonomy" id="1448271"/>
    <lineage>
        <taxon>Bacteria</taxon>
        <taxon>Bacillati</taxon>
        <taxon>Bacillota</taxon>
        <taxon>Bacilli</taxon>
        <taxon>Bacillales</taxon>
        <taxon>Bacillaceae</taxon>
        <taxon>Bacillus</taxon>
    </lineage>
</organism>
<accession>A0A285D8K5</accession>
<dbReference type="AlphaFoldDB" id="A0A285D8K5"/>
<reference evidence="1 2" key="1">
    <citation type="submission" date="2017-08" db="EMBL/GenBank/DDBJ databases">
        <authorList>
            <person name="de Groot N.N."/>
        </authorList>
    </citation>
    <scope>NUCLEOTIDE SEQUENCE [LARGE SCALE GENOMIC DNA]</scope>
    <source>
        <strain evidence="1 2">JC228</strain>
    </source>
</reference>
<evidence type="ECO:0000313" key="2">
    <source>
        <dbReference type="Proteomes" id="UP000219546"/>
    </source>
</evidence>
<dbReference type="Proteomes" id="UP000219546">
    <property type="component" value="Unassembled WGS sequence"/>
</dbReference>
<sequence length="208" mass="24151">MPGPKPQDISGQKFGMLTAIKRVGKSAGRVSIWLCKCDCGNEYETIISRLRNGTTTSCGCKKRVDNPVSNERLFRIWQSMRQRCNNPNANYYELYGGRGIKICPDWDKYKAFKEWALNNGYEEHLTIDRINNNEGYKPNNCRWVTMKEQQSNKNNNVFVKYNGEKITLAELSRRTGLSLPMLHRRHKAGYRGEKLWTKRHLQTNEVLG</sequence>